<feature type="domain" description="HTH myb-type" evidence="8">
    <location>
        <begin position="57"/>
        <end position="111"/>
    </location>
</feature>
<evidence type="ECO:0000259" key="8">
    <source>
        <dbReference type="PROSITE" id="PS51294"/>
    </source>
</evidence>
<keyword evidence="10" id="KW-1185">Reference proteome</keyword>
<feature type="domain" description="Myb-like" evidence="7">
    <location>
        <begin position="57"/>
        <end position="107"/>
    </location>
</feature>
<evidence type="ECO:0000256" key="4">
    <source>
        <dbReference type="ARBA" id="ARBA00023125"/>
    </source>
</evidence>
<dbReference type="Gene3D" id="1.10.10.60">
    <property type="entry name" value="Homeodomain-like"/>
    <property type="match status" value="2"/>
</dbReference>
<keyword evidence="5" id="KW-0804">Transcription</keyword>
<dbReference type="Gramene" id="RZC84510">
    <property type="protein sequence ID" value="RZC84510"/>
    <property type="gene ID" value="C5167_047296"/>
</dbReference>
<feature type="domain" description="HTH myb-type" evidence="8">
    <location>
        <begin position="7"/>
        <end position="56"/>
    </location>
</feature>
<keyword evidence="6" id="KW-0539">Nucleus</keyword>
<comment type="subcellular location">
    <subcellularLocation>
        <location evidence="1">Nucleus</location>
    </subcellularLocation>
</comment>
<dbReference type="PANTHER" id="PTHR45614:SF82">
    <property type="entry name" value="OS01G0977300 PROTEIN"/>
    <property type="match status" value="1"/>
</dbReference>
<dbReference type="PROSITE" id="PS50090">
    <property type="entry name" value="MYB_LIKE"/>
    <property type="match status" value="2"/>
</dbReference>
<dbReference type="PANTHER" id="PTHR45614">
    <property type="entry name" value="MYB PROTEIN-RELATED"/>
    <property type="match status" value="1"/>
</dbReference>
<dbReference type="GO" id="GO:0005634">
    <property type="term" value="C:nucleus"/>
    <property type="evidence" value="ECO:0007669"/>
    <property type="project" value="UniProtKB-SubCell"/>
</dbReference>
<evidence type="ECO:0000313" key="9">
    <source>
        <dbReference type="EMBL" id="RZC84510.1"/>
    </source>
</evidence>
<dbReference type="GO" id="GO:0000981">
    <property type="term" value="F:DNA-binding transcription factor activity, RNA polymerase II-specific"/>
    <property type="evidence" value="ECO:0007669"/>
    <property type="project" value="TreeGrafter"/>
</dbReference>
<gene>
    <name evidence="9" type="ORF">C5167_047296</name>
</gene>
<organism evidence="9 10">
    <name type="scientific">Papaver somniferum</name>
    <name type="common">Opium poppy</name>
    <dbReference type="NCBI Taxonomy" id="3469"/>
    <lineage>
        <taxon>Eukaryota</taxon>
        <taxon>Viridiplantae</taxon>
        <taxon>Streptophyta</taxon>
        <taxon>Embryophyta</taxon>
        <taxon>Tracheophyta</taxon>
        <taxon>Spermatophyta</taxon>
        <taxon>Magnoliopsida</taxon>
        <taxon>Ranunculales</taxon>
        <taxon>Papaveraceae</taxon>
        <taxon>Papaveroideae</taxon>
        <taxon>Papaver</taxon>
    </lineage>
</organism>
<sequence>MSSGGGDRLRDSWSQAEDTKLKSLVELHGARNWSLISSGIPNRSGKSCRLRWCNQLSPAVQHMPFTPAEDEIILNAHASHGNKWATIARLLPGRTDNAIKNHWNSTLRKRFVTMTSSTTNESLSVVSVSSESESMLPNTKRPRFNNDDIDEISNGGHRSLEEEPVTSLTLSLPGDSRNLVTVSKAQDGATACKEDENEEVAVVVGGGEEKIRDENDIAKEQKPKFDDKEEGMRMTRSYEVEMKEMCLISIMHRMIVEEVRKYFDKIQPGFRCRFDS</sequence>
<evidence type="ECO:0000256" key="3">
    <source>
        <dbReference type="ARBA" id="ARBA00023015"/>
    </source>
</evidence>
<protein>
    <submittedName>
        <fullName evidence="9">Uncharacterized protein</fullName>
    </submittedName>
</protein>
<dbReference type="InterPro" id="IPR017930">
    <property type="entry name" value="Myb_dom"/>
</dbReference>
<feature type="domain" description="Myb-like" evidence="7">
    <location>
        <begin position="5"/>
        <end position="56"/>
    </location>
</feature>
<proteinExistence type="predicted"/>
<keyword evidence="4" id="KW-0238">DNA-binding</keyword>
<dbReference type="FunFam" id="1.10.10.60:FF:000060">
    <property type="entry name" value="MYB transcription factor"/>
    <property type="match status" value="1"/>
</dbReference>
<dbReference type="Proteomes" id="UP000316621">
    <property type="component" value="Chromosome 11"/>
</dbReference>
<dbReference type="Pfam" id="PF00249">
    <property type="entry name" value="Myb_DNA-binding"/>
    <property type="match status" value="2"/>
</dbReference>
<dbReference type="CDD" id="cd00167">
    <property type="entry name" value="SANT"/>
    <property type="match status" value="2"/>
</dbReference>
<dbReference type="InterPro" id="IPR001005">
    <property type="entry name" value="SANT/Myb"/>
</dbReference>
<accession>A0A4Y7LIS3</accession>
<dbReference type="STRING" id="3469.A0A4Y7LIS3"/>
<evidence type="ECO:0000256" key="1">
    <source>
        <dbReference type="ARBA" id="ARBA00004123"/>
    </source>
</evidence>
<dbReference type="SUPFAM" id="SSF46689">
    <property type="entry name" value="Homeodomain-like"/>
    <property type="match status" value="1"/>
</dbReference>
<evidence type="ECO:0000259" key="7">
    <source>
        <dbReference type="PROSITE" id="PS50090"/>
    </source>
</evidence>
<reference evidence="9 10" key="1">
    <citation type="journal article" date="2018" name="Science">
        <title>The opium poppy genome and morphinan production.</title>
        <authorList>
            <person name="Guo L."/>
            <person name="Winzer T."/>
            <person name="Yang X."/>
            <person name="Li Y."/>
            <person name="Ning Z."/>
            <person name="He Z."/>
            <person name="Teodor R."/>
            <person name="Lu Y."/>
            <person name="Bowser T.A."/>
            <person name="Graham I.A."/>
            <person name="Ye K."/>
        </authorList>
    </citation>
    <scope>NUCLEOTIDE SEQUENCE [LARGE SCALE GENOMIC DNA]</scope>
    <source>
        <strain evidence="10">cv. HN1</strain>
        <tissue evidence="9">Leaves</tissue>
    </source>
</reference>
<dbReference type="OMA" id="ISIMHRM"/>
<keyword evidence="2" id="KW-0677">Repeat</keyword>
<dbReference type="GO" id="GO:0000978">
    <property type="term" value="F:RNA polymerase II cis-regulatory region sequence-specific DNA binding"/>
    <property type="evidence" value="ECO:0007669"/>
    <property type="project" value="TreeGrafter"/>
</dbReference>
<dbReference type="AlphaFoldDB" id="A0A4Y7LIS3"/>
<keyword evidence="3" id="KW-0805">Transcription regulation</keyword>
<dbReference type="InterPro" id="IPR009057">
    <property type="entry name" value="Homeodomain-like_sf"/>
</dbReference>
<evidence type="ECO:0000256" key="6">
    <source>
        <dbReference type="ARBA" id="ARBA00023242"/>
    </source>
</evidence>
<name>A0A4Y7LIS3_PAPSO</name>
<dbReference type="PROSITE" id="PS51294">
    <property type="entry name" value="HTH_MYB"/>
    <property type="match status" value="2"/>
</dbReference>
<dbReference type="SMART" id="SM00717">
    <property type="entry name" value="SANT"/>
    <property type="match status" value="2"/>
</dbReference>
<evidence type="ECO:0000313" key="10">
    <source>
        <dbReference type="Proteomes" id="UP000316621"/>
    </source>
</evidence>
<evidence type="ECO:0000256" key="5">
    <source>
        <dbReference type="ARBA" id="ARBA00023163"/>
    </source>
</evidence>
<dbReference type="InterPro" id="IPR050560">
    <property type="entry name" value="MYB_TF"/>
</dbReference>
<dbReference type="EMBL" id="CM010725">
    <property type="protein sequence ID" value="RZC84510.1"/>
    <property type="molecule type" value="Genomic_DNA"/>
</dbReference>
<evidence type="ECO:0000256" key="2">
    <source>
        <dbReference type="ARBA" id="ARBA00022737"/>
    </source>
</evidence>